<dbReference type="GO" id="GO:0005886">
    <property type="term" value="C:plasma membrane"/>
    <property type="evidence" value="ECO:0007669"/>
    <property type="project" value="UniProtKB-SubCell"/>
</dbReference>
<reference evidence="9 10" key="1">
    <citation type="submission" date="2015-07" db="EMBL/GenBank/DDBJ databases">
        <title>Complete genome sequence of Mycobacterium goodii X7B, a facultative thermophilic biodesulfurizing bacterium.</title>
        <authorList>
            <person name="Yu B."/>
            <person name="Li F."/>
            <person name="Xu P."/>
        </authorList>
    </citation>
    <scope>NUCLEOTIDE SEQUENCE [LARGE SCALE GENOMIC DNA]</scope>
    <source>
        <strain evidence="9 10">X7B</strain>
    </source>
</reference>
<dbReference type="AlphaFoldDB" id="A0A0K0XC09"/>
<dbReference type="PANTHER" id="PTHR30151:SF0">
    <property type="entry name" value="ABC TRANSPORTER PERMEASE PROTEIN MJ0413-RELATED"/>
    <property type="match status" value="1"/>
</dbReference>
<evidence type="ECO:0000256" key="2">
    <source>
        <dbReference type="ARBA" id="ARBA00022448"/>
    </source>
</evidence>
<keyword evidence="3" id="KW-1003">Cell membrane</keyword>
<evidence type="ECO:0000256" key="3">
    <source>
        <dbReference type="ARBA" id="ARBA00022475"/>
    </source>
</evidence>
<sequence>MSEATMSVSPTQPSSDRAHTRVVAPAALLVVLVAAWWAGADVIDSAVFPTPAESIFTLGKELTDSGFRASVGSTVLNLTIAYSFVVVVGGALGVLIGLNGFWSRTLSPLIFSLNSVPKIVLYPIFLLFLGLGALSQVSFAFFQGLLPMFLIMLEGSAGVNRLHLKLAASLQMSYPALVRKIVVPQLVPTLLTAMRVSFGLTFVGLILAEMFSGTAGLGFELLRNVTQVRMANILGEVLLITVIALIPTVALKYFELRVKARAR</sequence>
<dbReference type="STRING" id="134601.AFA91_27050"/>
<feature type="transmembrane region" description="Helical" evidence="7">
    <location>
        <begin position="190"/>
        <end position="211"/>
    </location>
</feature>
<dbReference type="PATRIC" id="fig|134601.6.peg.5589"/>
<evidence type="ECO:0000256" key="5">
    <source>
        <dbReference type="ARBA" id="ARBA00022989"/>
    </source>
</evidence>
<protein>
    <submittedName>
        <fullName evidence="9">ABC transporter</fullName>
    </submittedName>
</protein>
<comment type="subcellular location">
    <subcellularLocation>
        <location evidence="1 7">Cell membrane</location>
        <topology evidence="1 7">Multi-pass membrane protein</topology>
    </subcellularLocation>
</comment>
<proteinExistence type="inferred from homology"/>
<evidence type="ECO:0000313" key="9">
    <source>
        <dbReference type="EMBL" id="AKS34944.1"/>
    </source>
</evidence>
<dbReference type="InterPro" id="IPR000515">
    <property type="entry name" value="MetI-like"/>
</dbReference>
<comment type="similarity">
    <text evidence="7">Belongs to the binding-protein-dependent transport system permease family.</text>
</comment>
<dbReference type="KEGG" id="mgo:AFA91_27050"/>
<dbReference type="Pfam" id="PF00528">
    <property type="entry name" value="BPD_transp_1"/>
    <property type="match status" value="1"/>
</dbReference>
<feature type="transmembrane region" description="Helical" evidence="7">
    <location>
        <begin position="231"/>
        <end position="254"/>
    </location>
</feature>
<accession>A0A0K0XC09</accession>
<dbReference type="GO" id="GO:0055085">
    <property type="term" value="P:transmembrane transport"/>
    <property type="evidence" value="ECO:0007669"/>
    <property type="project" value="InterPro"/>
</dbReference>
<dbReference type="OrthoDB" id="3173654at2"/>
<evidence type="ECO:0000256" key="4">
    <source>
        <dbReference type="ARBA" id="ARBA00022692"/>
    </source>
</evidence>
<dbReference type="EMBL" id="CP012150">
    <property type="protein sequence ID" value="AKS34944.1"/>
    <property type="molecule type" value="Genomic_DNA"/>
</dbReference>
<dbReference type="InterPro" id="IPR035906">
    <property type="entry name" value="MetI-like_sf"/>
</dbReference>
<dbReference type="SUPFAM" id="SSF161098">
    <property type="entry name" value="MetI-like"/>
    <property type="match status" value="1"/>
</dbReference>
<keyword evidence="5 7" id="KW-1133">Transmembrane helix</keyword>
<evidence type="ECO:0000256" key="6">
    <source>
        <dbReference type="ARBA" id="ARBA00023136"/>
    </source>
</evidence>
<keyword evidence="6 7" id="KW-0472">Membrane</keyword>
<dbReference type="PANTHER" id="PTHR30151">
    <property type="entry name" value="ALKANE SULFONATE ABC TRANSPORTER-RELATED, MEMBRANE SUBUNIT"/>
    <property type="match status" value="1"/>
</dbReference>
<keyword evidence="4 7" id="KW-0812">Transmembrane</keyword>
<dbReference type="PROSITE" id="PS50928">
    <property type="entry name" value="ABC_TM1"/>
    <property type="match status" value="1"/>
</dbReference>
<evidence type="ECO:0000256" key="7">
    <source>
        <dbReference type="RuleBase" id="RU363032"/>
    </source>
</evidence>
<evidence type="ECO:0000313" key="10">
    <source>
        <dbReference type="Proteomes" id="UP000062255"/>
    </source>
</evidence>
<name>A0A0K0XC09_MYCGD</name>
<dbReference type="Proteomes" id="UP000062255">
    <property type="component" value="Chromosome"/>
</dbReference>
<organism evidence="9 10">
    <name type="scientific">Mycolicibacterium goodii</name>
    <name type="common">Mycobacterium goodii</name>
    <dbReference type="NCBI Taxonomy" id="134601"/>
    <lineage>
        <taxon>Bacteria</taxon>
        <taxon>Bacillati</taxon>
        <taxon>Actinomycetota</taxon>
        <taxon>Actinomycetes</taxon>
        <taxon>Mycobacteriales</taxon>
        <taxon>Mycobacteriaceae</taxon>
        <taxon>Mycolicibacterium</taxon>
    </lineage>
</organism>
<gene>
    <name evidence="9" type="ORF">AFA91_27050</name>
</gene>
<evidence type="ECO:0000256" key="1">
    <source>
        <dbReference type="ARBA" id="ARBA00004651"/>
    </source>
</evidence>
<feature type="transmembrane region" description="Helical" evidence="7">
    <location>
        <begin position="119"/>
        <end position="142"/>
    </location>
</feature>
<evidence type="ECO:0000259" key="8">
    <source>
        <dbReference type="PROSITE" id="PS50928"/>
    </source>
</evidence>
<keyword evidence="2 7" id="KW-0813">Transport</keyword>
<dbReference type="Gene3D" id="1.10.3720.10">
    <property type="entry name" value="MetI-like"/>
    <property type="match status" value="1"/>
</dbReference>
<dbReference type="CDD" id="cd06261">
    <property type="entry name" value="TM_PBP2"/>
    <property type="match status" value="1"/>
</dbReference>
<feature type="transmembrane region" description="Helical" evidence="7">
    <location>
        <begin position="80"/>
        <end position="98"/>
    </location>
</feature>
<dbReference type="RefSeq" id="WP_049747403.1">
    <property type="nucleotide sequence ID" value="NZ_CP012150.1"/>
</dbReference>
<feature type="transmembrane region" description="Helical" evidence="7">
    <location>
        <begin position="21"/>
        <end position="39"/>
    </location>
</feature>
<feature type="domain" description="ABC transmembrane type-1" evidence="8">
    <location>
        <begin position="71"/>
        <end position="255"/>
    </location>
</feature>